<dbReference type="AlphaFoldDB" id="A0A0W0X5M9"/>
<feature type="transmembrane region" description="Helical" evidence="7">
    <location>
        <begin position="110"/>
        <end position="128"/>
    </location>
</feature>
<dbReference type="PANTHER" id="PTHR47870:SF1">
    <property type="entry name" value="CYTOCHROME C-TYPE BIOGENESIS PROTEIN CCMH"/>
    <property type="match status" value="1"/>
</dbReference>
<dbReference type="GO" id="GO:0005886">
    <property type="term" value="C:plasma membrane"/>
    <property type="evidence" value="ECO:0007669"/>
    <property type="project" value="TreeGrafter"/>
</dbReference>
<evidence type="ECO:0000256" key="6">
    <source>
        <dbReference type="ARBA" id="ARBA00023004"/>
    </source>
</evidence>
<dbReference type="PANTHER" id="PTHR47870">
    <property type="entry name" value="CYTOCHROME C-TYPE BIOGENESIS PROTEIN CCMH"/>
    <property type="match status" value="1"/>
</dbReference>
<evidence type="ECO:0000256" key="2">
    <source>
        <dbReference type="ARBA" id="ARBA00022617"/>
    </source>
</evidence>
<evidence type="ECO:0000313" key="10">
    <source>
        <dbReference type="Proteomes" id="UP000054858"/>
    </source>
</evidence>
<keyword evidence="5" id="KW-0201">Cytochrome c-type biogenesis</keyword>
<protein>
    <recommendedName>
        <fullName evidence="7">Cytochrome c-type biogenesis protein</fullName>
    </recommendedName>
</protein>
<comment type="function">
    <text evidence="7">Possible subunit of a heme lyase.</text>
</comment>
<evidence type="ECO:0000256" key="1">
    <source>
        <dbReference type="ARBA" id="ARBA00010342"/>
    </source>
</evidence>
<gene>
    <name evidence="9" type="primary">ccmH</name>
    <name evidence="9" type="ORF">Loak_0812</name>
</gene>
<evidence type="ECO:0000256" key="3">
    <source>
        <dbReference type="ARBA" id="ARBA00022723"/>
    </source>
</evidence>
<keyword evidence="7" id="KW-0472">Membrane</keyword>
<proteinExistence type="inferred from homology"/>
<dbReference type="EMBL" id="LNYP01000012">
    <property type="protein sequence ID" value="KTD39796.1"/>
    <property type="molecule type" value="Genomic_DNA"/>
</dbReference>
<reference evidence="9 10" key="1">
    <citation type="submission" date="2015-11" db="EMBL/GenBank/DDBJ databases">
        <title>Genomic analysis of 38 Legionella species identifies large and diverse effector repertoires.</title>
        <authorList>
            <person name="Burstein D."/>
            <person name="Amaro F."/>
            <person name="Zusman T."/>
            <person name="Lifshitz Z."/>
            <person name="Cohen O."/>
            <person name="Gilbert J.A."/>
            <person name="Pupko T."/>
            <person name="Shuman H.A."/>
            <person name="Segal G."/>
        </authorList>
    </citation>
    <scope>NUCLEOTIDE SEQUENCE [LARGE SCALE GENOMIC DNA]</scope>
    <source>
        <strain evidence="9 10">Oak Ridge-10</strain>
    </source>
</reference>
<dbReference type="PATRIC" id="fig|29423.5.peg.848"/>
<accession>A0A0W0X5M9</accession>
<keyword evidence="6 7" id="KW-0408">Iron</keyword>
<evidence type="ECO:0000313" key="9">
    <source>
        <dbReference type="EMBL" id="KTD39796.1"/>
    </source>
</evidence>
<organism evidence="9 10">
    <name type="scientific">Legionella oakridgensis</name>
    <dbReference type="NCBI Taxonomy" id="29423"/>
    <lineage>
        <taxon>Bacteria</taxon>
        <taxon>Pseudomonadati</taxon>
        <taxon>Pseudomonadota</taxon>
        <taxon>Gammaproteobacteria</taxon>
        <taxon>Legionellales</taxon>
        <taxon>Legionellaceae</taxon>
        <taxon>Legionella</taxon>
    </lineage>
</organism>
<dbReference type="Gene3D" id="1.10.8.640">
    <property type="entry name" value="Cytochrome C biogenesis protein"/>
    <property type="match status" value="1"/>
</dbReference>
<dbReference type="Pfam" id="PF03918">
    <property type="entry name" value="CcmH"/>
    <property type="match status" value="1"/>
</dbReference>
<dbReference type="RefSeq" id="WP_025385492.1">
    <property type="nucleotide sequence ID" value="NZ_LCUA01000015.1"/>
</dbReference>
<evidence type="ECO:0000256" key="4">
    <source>
        <dbReference type="ARBA" id="ARBA00022729"/>
    </source>
</evidence>
<dbReference type="CDD" id="cd16378">
    <property type="entry name" value="CcmH_N"/>
    <property type="match status" value="1"/>
</dbReference>
<dbReference type="Proteomes" id="UP000054858">
    <property type="component" value="Unassembled WGS sequence"/>
</dbReference>
<feature type="domain" description="CcmH/CycL/Ccl2/NrfF N-terminal" evidence="8">
    <location>
        <begin position="17"/>
        <end position="136"/>
    </location>
</feature>
<dbReference type="InterPro" id="IPR005616">
    <property type="entry name" value="CcmH/CycL/Ccl2/NrfF_N"/>
</dbReference>
<evidence type="ECO:0000256" key="7">
    <source>
        <dbReference type="RuleBase" id="RU364112"/>
    </source>
</evidence>
<keyword evidence="7" id="KW-0812">Transmembrane</keyword>
<sequence length="138" mass="15820">MTVQKVKASVRILIGLLLSVLTEMALANSLYPLDTLRQEAQFNHLLKELRCLVCQNQDLADSNAELAKDLRAEVYQLVKEGKTDGEITGYLTERYGDFILFKPPVKSITALLWFGPILFMVLGIWIFWHTCMKRRSDE</sequence>
<dbReference type="GO" id="GO:0046872">
    <property type="term" value="F:metal ion binding"/>
    <property type="evidence" value="ECO:0007669"/>
    <property type="project" value="UniProtKB-KW"/>
</dbReference>
<keyword evidence="4 7" id="KW-0732">Signal</keyword>
<keyword evidence="3 7" id="KW-0479">Metal-binding</keyword>
<dbReference type="FunFam" id="1.10.8.640:FF:000001">
    <property type="entry name" value="Cytochrome c-type biogenesis protein"/>
    <property type="match status" value="1"/>
</dbReference>
<keyword evidence="7" id="KW-1133">Transmembrane helix</keyword>
<evidence type="ECO:0000256" key="5">
    <source>
        <dbReference type="ARBA" id="ARBA00022748"/>
    </source>
</evidence>
<comment type="similarity">
    <text evidence="1 7">Belongs to the CcmH/CycL/Ccl2/NrfF family.</text>
</comment>
<keyword evidence="2 7" id="KW-0349">Heme</keyword>
<name>A0A0W0X5M9_9GAMM</name>
<comment type="caution">
    <text evidence="9">The sequence shown here is derived from an EMBL/GenBank/DDBJ whole genome shotgun (WGS) entry which is preliminary data.</text>
</comment>
<dbReference type="InterPro" id="IPR038297">
    <property type="entry name" value="CcmH/CycL/NrfF/Ccl2_sf"/>
</dbReference>
<dbReference type="GO" id="GO:0017004">
    <property type="term" value="P:cytochrome complex assembly"/>
    <property type="evidence" value="ECO:0007669"/>
    <property type="project" value="UniProtKB-KW"/>
</dbReference>
<dbReference type="InterPro" id="IPR051263">
    <property type="entry name" value="C-type_cytochrome_biogenesis"/>
</dbReference>
<evidence type="ECO:0000259" key="8">
    <source>
        <dbReference type="Pfam" id="PF03918"/>
    </source>
</evidence>